<reference evidence="1" key="1">
    <citation type="submission" date="2016-08" db="EMBL/GenBank/DDBJ databases">
        <authorList>
            <person name="Ngugi D.K."/>
            <person name="Miyake S."/>
            <person name="Stingl U."/>
        </authorList>
    </citation>
    <scope>NUCLEOTIDE SEQUENCE</scope>
    <source>
        <strain evidence="1">SCG-B11WGA-EpuloA1</strain>
    </source>
</reference>
<sequence>MISKKNPLKKEVDTQRSMLWFLGEIMKTAYETANFNDLMNSSTFMEAINSVKSIEVMKSATDMIMGVTGSNACSLWLDNKDNIVIFERNIYNNNDFKTYITEKSKNSILYKKEVHVYDEEEIRISSPNYCESNLPKSKIHVPIEGLGGFFLEHCEKDYFTVSKQLFLQTLGSFIGFNIRTTNMLVFTSKKSELDPMTQIYNRGCLDKIFDSIKAKNKDIFIALIDIDYFKSINDEKGHDIGDEIIKYVSKLLKFYIKSLDGEVIRYGGDEFVVIIPADENLCGNVLNIIRDTYKNSDIIKNLNLKASLTIGMTKYLPDVELKDLIKMADEALYKGKDLGKDIVVYNQNNTFKSV</sequence>
<proteinExistence type="predicted"/>
<protein>
    <submittedName>
        <fullName evidence="1">Uncharacterized protein</fullName>
    </submittedName>
</protein>
<accession>A0ACC8XDB5</accession>
<name>A0ACC8XDB5_9FIRM</name>
<dbReference type="Proteomes" id="UP000188605">
    <property type="component" value="Unassembled WGS sequence"/>
</dbReference>
<comment type="caution">
    <text evidence="1">The sequence shown here is derived from an EMBL/GenBank/DDBJ whole genome shotgun (WGS) entry which is preliminary data.</text>
</comment>
<keyword evidence="2" id="KW-1185">Reference proteome</keyword>
<evidence type="ECO:0000313" key="1">
    <source>
        <dbReference type="EMBL" id="ONI40787.1"/>
    </source>
</evidence>
<dbReference type="EMBL" id="LJDB01000045">
    <property type="protein sequence ID" value="ONI40787.1"/>
    <property type="molecule type" value="Genomic_DNA"/>
</dbReference>
<gene>
    <name evidence="1" type="ORF">AN396_05050</name>
</gene>
<organism evidence="1 2">
    <name type="scientific">Candidatus Epulonipiscium fishelsonii</name>
    <dbReference type="NCBI Taxonomy" id="77094"/>
    <lineage>
        <taxon>Bacteria</taxon>
        <taxon>Bacillati</taxon>
        <taxon>Bacillota</taxon>
        <taxon>Clostridia</taxon>
        <taxon>Lachnospirales</taxon>
        <taxon>Lachnospiraceae</taxon>
        <taxon>Candidatus Epulonipiscium</taxon>
    </lineage>
</organism>
<evidence type="ECO:0000313" key="2">
    <source>
        <dbReference type="Proteomes" id="UP000188605"/>
    </source>
</evidence>